<dbReference type="RefSeq" id="WP_301664497.1">
    <property type="nucleotide sequence ID" value="NZ_VCYH01000007.1"/>
</dbReference>
<dbReference type="InterPro" id="IPR058357">
    <property type="entry name" value="DUF8044"/>
</dbReference>
<evidence type="ECO:0000313" key="3">
    <source>
        <dbReference type="Proteomes" id="UP001168338"/>
    </source>
</evidence>
<evidence type="ECO:0000256" key="1">
    <source>
        <dbReference type="SAM" id="Phobius"/>
    </source>
</evidence>
<evidence type="ECO:0000313" key="2">
    <source>
        <dbReference type="EMBL" id="MDN7025346.1"/>
    </source>
</evidence>
<organism evidence="2 3">
    <name type="scientific">Methanoculleus frigidifontis</name>
    <dbReference type="NCBI Taxonomy" id="2584085"/>
    <lineage>
        <taxon>Archaea</taxon>
        <taxon>Methanobacteriati</taxon>
        <taxon>Methanobacteriota</taxon>
        <taxon>Stenosarchaea group</taxon>
        <taxon>Methanomicrobia</taxon>
        <taxon>Methanomicrobiales</taxon>
        <taxon>Methanomicrobiaceae</taxon>
        <taxon>Methanoculleus</taxon>
    </lineage>
</organism>
<feature type="transmembrane region" description="Helical" evidence="1">
    <location>
        <begin position="32"/>
        <end position="50"/>
    </location>
</feature>
<name>A0ABT8MBN0_9EURY</name>
<accession>A0ABT8MBN0</accession>
<keyword evidence="1" id="KW-1133">Transmembrane helix</keyword>
<reference evidence="2" key="1">
    <citation type="submission" date="2019-05" db="EMBL/GenBank/DDBJ databases">
        <title>Methanoculleus sp. FWC-SCC1, a methanogenic archaeon isolated from deep marine cold seep.</title>
        <authorList>
            <person name="Chen Y.-W."/>
            <person name="Chen S.-C."/>
            <person name="Teng N.-H."/>
            <person name="Lai M.-C."/>
        </authorList>
    </citation>
    <scope>NUCLEOTIDE SEQUENCE</scope>
    <source>
        <strain evidence="2">FWC-SCC1</strain>
    </source>
</reference>
<comment type="caution">
    <text evidence="2">The sequence shown here is derived from an EMBL/GenBank/DDBJ whole genome shotgun (WGS) entry which is preliminary data.</text>
</comment>
<sequence>MGLGRKYAALLVLTVWLFLVVGAMILNQYLSGEIFFVLWLIGTLVIVELATPAFSRPEYQSYLRYAVAVGVILFGYIVALKVLEILGE</sequence>
<gene>
    <name evidence="2" type="ORF">FGU65_10650</name>
</gene>
<dbReference type="EMBL" id="VCYH01000007">
    <property type="protein sequence ID" value="MDN7025346.1"/>
    <property type="molecule type" value="Genomic_DNA"/>
</dbReference>
<dbReference type="Proteomes" id="UP001168338">
    <property type="component" value="Unassembled WGS sequence"/>
</dbReference>
<keyword evidence="1" id="KW-0812">Transmembrane</keyword>
<feature type="transmembrane region" description="Helical" evidence="1">
    <location>
        <begin position="7"/>
        <end position="26"/>
    </location>
</feature>
<dbReference type="Pfam" id="PF26161">
    <property type="entry name" value="DUF8044"/>
    <property type="match status" value="1"/>
</dbReference>
<feature type="transmembrane region" description="Helical" evidence="1">
    <location>
        <begin position="62"/>
        <end position="83"/>
    </location>
</feature>
<protein>
    <submittedName>
        <fullName evidence="2">Uncharacterized protein</fullName>
    </submittedName>
</protein>
<keyword evidence="1" id="KW-0472">Membrane</keyword>
<proteinExistence type="predicted"/>
<keyword evidence="3" id="KW-1185">Reference proteome</keyword>